<reference evidence="4" key="1">
    <citation type="submission" date="2009-07" db="EMBL/GenBank/DDBJ databases">
        <authorList>
            <person name="Weinstock G."/>
            <person name="Sodergren E."/>
            <person name="Clifton S."/>
            <person name="Fulton L."/>
            <person name="Fulton B."/>
            <person name="Courtney L."/>
            <person name="Fronick C."/>
            <person name="Harrison M."/>
            <person name="Strong C."/>
            <person name="Farmer C."/>
            <person name="Delahaunty K."/>
            <person name="Markovic C."/>
            <person name="Hall O."/>
            <person name="Minx P."/>
            <person name="Tomlinson C."/>
            <person name="Mitreva M."/>
            <person name="Nelson J."/>
            <person name="Hou S."/>
            <person name="Wollam A."/>
            <person name="Pepin K.H."/>
            <person name="Johnson M."/>
            <person name="Bhonagiri V."/>
            <person name="Nash W.E."/>
            <person name="Warren W."/>
            <person name="Chinwalla A."/>
            <person name="Mardis E.R."/>
            <person name="Wilson R.K."/>
        </authorList>
    </citation>
    <scope>NUCLEOTIDE SEQUENCE [LARGE SCALE GENOMIC DNA]</scope>
    <source>
        <strain evidence="4">DSM 14469</strain>
    </source>
</reference>
<dbReference type="Gene3D" id="3.40.190.10">
    <property type="entry name" value="Periplasmic binding protein-like II"/>
    <property type="match status" value="1"/>
</dbReference>
<gene>
    <name evidence="4" type="ORF">BRYFOR_07878</name>
</gene>
<evidence type="ECO:0000313" key="4">
    <source>
        <dbReference type="EMBL" id="EET60027.1"/>
    </source>
</evidence>
<sequence length="400" mass="44539">MKKIIAVLPVVCMVLLCGCNQKDARNLPPAGKETEKIVIWSYYETQAQREGLDELVRSFNQSQNEYRAEWEYVPMTGFVKGLSSAYTENDLPDMAIIDNPDMAALIQMGLFEDITLQAQEWELENECYPSMLETLKYEGKYYGIPFNCNSTALIYNKELFAEYHLTPPETWEELREAAKKLTTPERSGFAMCCIESEQGAFQILPWILAAGEDPQSLGGEATVEAFAFLKSLLLDGSMSENCINLTQTDLALEFAEGRAAIIQNGPWVFPQLDEAGIDYGIVPVPGRERNNAVVGGENIGILKGKNLEGSLAFLRFCIEGDEITEFCRKASVLPAKISAARESVEKRPELAVFQQQMENAVTRTSIPHWSAVSGKLSEGIYRIISQEETPQQAAAALQEN</sequence>
<dbReference type="eggNOG" id="COG1653">
    <property type="taxonomic scope" value="Bacteria"/>
</dbReference>
<dbReference type="RefSeq" id="WP_006862664.1">
    <property type="nucleotide sequence ID" value="NZ_ACCL02000013.1"/>
</dbReference>
<dbReference type="SUPFAM" id="SSF53850">
    <property type="entry name" value="Periplasmic binding protein-like II"/>
    <property type="match status" value="1"/>
</dbReference>
<organism evidence="4 5">
    <name type="scientific">Marvinbryantia formatexigens DSM 14469</name>
    <dbReference type="NCBI Taxonomy" id="478749"/>
    <lineage>
        <taxon>Bacteria</taxon>
        <taxon>Bacillati</taxon>
        <taxon>Bacillota</taxon>
        <taxon>Clostridia</taxon>
        <taxon>Lachnospirales</taxon>
        <taxon>Lachnospiraceae</taxon>
        <taxon>Marvinbryantia</taxon>
    </lineage>
</organism>
<comment type="similarity">
    <text evidence="1">Belongs to the bacterial solute-binding protein 1 family.</text>
</comment>
<dbReference type="Pfam" id="PF13416">
    <property type="entry name" value="SBP_bac_8"/>
    <property type="match status" value="1"/>
</dbReference>
<keyword evidence="5" id="KW-1185">Reference proteome</keyword>
<evidence type="ECO:0000256" key="2">
    <source>
        <dbReference type="ARBA" id="ARBA00022448"/>
    </source>
</evidence>
<dbReference type="GO" id="GO:0055052">
    <property type="term" value="C:ATP-binding cassette (ABC) transporter complex, substrate-binding subunit-containing"/>
    <property type="evidence" value="ECO:0007669"/>
    <property type="project" value="TreeGrafter"/>
</dbReference>
<dbReference type="PROSITE" id="PS51257">
    <property type="entry name" value="PROKAR_LIPOPROTEIN"/>
    <property type="match status" value="1"/>
</dbReference>
<name>C6LGW8_9FIRM</name>
<keyword evidence="2" id="KW-0813">Transport</keyword>
<accession>C6LGW8</accession>
<proteinExistence type="inferred from homology"/>
<dbReference type="GO" id="GO:1901982">
    <property type="term" value="F:maltose binding"/>
    <property type="evidence" value="ECO:0007669"/>
    <property type="project" value="TreeGrafter"/>
</dbReference>
<dbReference type="EMBL" id="ACCL02000013">
    <property type="protein sequence ID" value="EET60027.1"/>
    <property type="molecule type" value="Genomic_DNA"/>
</dbReference>
<dbReference type="Proteomes" id="UP000005561">
    <property type="component" value="Unassembled WGS sequence"/>
</dbReference>
<dbReference type="GO" id="GO:0015768">
    <property type="term" value="P:maltose transport"/>
    <property type="evidence" value="ECO:0007669"/>
    <property type="project" value="TreeGrafter"/>
</dbReference>
<evidence type="ECO:0000256" key="3">
    <source>
        <dbReference type="ARBA" id="ARBA00022729"/>
    </source>
</evidence>
<dbReference type="GO" id="GO:0055085">
    <property type="term" value="P:transmembrane transport"/>
    <property type="evidence" value="ECO:0007669"/>
    <property type="project" value="InterPro"/>
</dbReference>
<comment type="caution">
    <text evidence="4">The sequence shown here is derived from an EMBL/GenBank/DDBJ whole genome shotgun (WGS) entry which is preliminary data.</text>
</comment>
<dbReference type="GO" id="GO:0042956">
    <property type="term" value="P:maltodextrin transmembrane transport"/>
    <property type="evidence" value="ECO:0007669"/>
    <property type="project" value="TreeGrafter"/>
</dbReference>
<dbReference type="PANTHER" id="PTHR30061:SF50">
    <property type="entry name" value="MALTOSE_MALTODEXTRIN-BINDING PERIPLASMIC PROTEIN"/>
    <property type="match status" value="1"/>
</dbReference>
<dbReference type="PROSITE" id="PS01037">
    <property type="entry name" value="SBP_BACTERIAL_1"/>
    <property type="match status" value="1"/>
</dbReference>
<dbReference type="STRING" id="168384.SAMN05660368_01233"/>
<protein>
    <submittedName>
        <fullName evidence="4">ABC transporter, solute-binding protein</fullName>
    </submittedName>
</protein>
<keyword evidence="3" id="KW-0732">Signal</keyword>
<dbReference type="PANTHER" id="PTHR30061">
    <property type="entry name" value="MALTOSE-BINDING PERIPLASMIC PROTEIN"/>
    <property type="match status" value="1"/>
</dbReference>
<dbReference type="InterPro" id="IPR006059">
    <property type="entry name" value="SBP"/>
</dbReference>
<evidence type="ECO:0000313" key="5">
    <source>
        <dbReference type="Proteomes" id="UP000005561"/>
    </source>
</evidence>
<dbReference type="InterPro" id="IPR006061">
    <property type="entry name" value="SBP_1_CS"/>
</dbReference>
<dbReference type="AlphaFoldDB" id="C6LGW8"/>
<evidence type="ECO:0000256" key="1">
    <source>
        <dbReference type="ARBA" id="ARBA00008520"/>
    </source>
</evidence>